<evidence type="ECO:0000313" key="10">
    <source>
        <dbReference type="EMBL" id="SPD88630.1"/>
    </source>
</evidence>
<dbReference type="SUPFAM" id="SSF52172">
    <property type="entry name" value="CheY-like"/>
    <property type="match status" value="1"/>
</dbReference>
<dbReference type="InterPro" id="IPR036388">
    <property type="entry name" value="WH-like_DNA-bd_sf"/>
</dbReference>
<evidence type="ECO:0000256" key="2">
    <source>
        <dbReference type="ARBA" id="ARBA00023012"/>
    </source>
</evidence>
<dbReference type="PROSITE" id="PS51755">
    <property type="entry name" value="OMPR_PHOB"/>
    <property type="match status" value="1"/>
</dbReference>
<evidence type="ECO:0000256" key="1">
    <source>
        <dbReference type="ARBA" id="ARBA00022553"/>
    </source>
</evidence>
<name>A0A2N9JKU3_9ACTN</name>
<dbReference type="Gene3D" id="6.10.250.690">
    <property type="match status" value="1"/>
</dbReference>
<dbReference type="InterPro" id="IPR016032">
    <property type="entry name" value="Sig_transdc_resp-reg_C-effctor"/>
</dbReference>
<gene>
    <name evidence="10" type="primary">ykoG</name>
    <name evidence="10" type="ORF">MPLG2_3600</name>
</gene>
<dbReference type="OrthoDB" id="9812490at2"/>
<dbReference type="GO" id="GO:0000156">
    <property type="term" value="F:phosphorelay response regulator activity"/>
    <property type="evidence" value="ECO:0007669"/>
    <property type="project" value="TreeGrafter"/>
</dbReference>
<feature type="domain" description="OmpR/PhoB-type" evidence="9">
    <location>
        <begin position="130"/>
        <end position="227"/>
    </location>
</feature>
<dbReference type="SMART" id="SM00862">
    <property type="entry name" value="Trans_reg_C"/>
    <property type="match status" value="1"/>
</dbReference>
<dbReference type="CDD" id="cd00383">
    <property type="entry name" value="trans_reg_C"/>
    <property type="match status" value="1"/>
</dbReference>
<feature type="DNA-binding region" description="OmpR/PhoB-type" evidence="7">
    <location>
        <begin position="130"/>
        <end position="227"/>
    </location>
</feature>
<dbReference type="InterPro" id="IPR011006">
    <property type="entry name" value="CheY-like_superfamily"/>
</dbReference>
<protein>
    <submittedName>
        <fullName evidence="10">Two-component response regulator [YkoH]</fullName>
    </submittedName>
</protein>
<evidence type="ECO:0000313" key="11">
    <source>
        <dbReference type="Proteomes" id="UP000238164"/>
    </source>
</evidence>
<feature type="modified residue" description="4-aspartylphosphate" evidence="6">
    <location>
        <position position="55"/>
    </location>
</feature>
<evidence type="ECO:0000256" key="6">
    <source>
        <dbReference type="PROSITE-ProRule" id="PRU00169"/>
    </source>
</evidence>
<dbReference type="RefSeq" id="WP_105187094.1">
    <property type="nucleotide sequence ID" value="NZ_BAAAGO010000009.1"/>
</dbReference>
<dbReference type="KEGG" id="mgg:MPLG2_3600"/>
<keyword evidence="4 7" id="KW-0238">DNA-binding</keyword>
<dbReference type="GO" id="GO:0005829">
    <property type="term" value="C:cytosol"/>
    <property type="evidence" value="ECO:0007669"/>
    <property type="project" value="TreeGrafter"/>
</dbReference>
<dbReference type="Pfam" id="PF00486">
    <property type="entry name" value="Trans_reg_C"/>
    <property type="match status" value="1"/>
</dbReference>
<evidence type="ECO:0000256" key="5">
    <source>
        <dbReference type="ARBA" id="ARBA00023163"/>
    </source>
</evidence>
<evidence type="ECO:0000256" key="3">
    <source>
        <dbReference type="ARBA" id="ARBA00023015"/>
    </source>
</evidence>
<keyword evidence="11" id="KW-1185">Reference proteome</keyword>
<keyword evidence="3" id="KW-0805">Transcription regulation</keyword>
<keyword evidence="1 6" id="KW-0597">Phosphoprotein</keyword>
<dbReference type="GO" id="GO:0000976">
    <property type="term" value="F:transcription cis-regulatory region binding"/>
    <property type="evidence" value="ECO:0007669"/>
    <property type="project" value="TreeGrafter"/>
</dbReference>
<keyword evidence="5" id="KW-0804">Transcription</keyword>
<dbReference type="PANTHER" id="PTHR48111">
    <property type="entry name" value="REGULATOR OF RPOS"/>
    <property type="match status" value="1"/>
</dbReference>
<dbReference type="GO" id="GO:0032993">
    <property type="term" value="C:protein-DNA complex"/>
    <property type="evidence" value="ECO:0007669"/>
    <property type="project" value="TreeGrafter"/>
</dbReference>
<dbReference type="PANTHER" id="PTHR48111:SF28">
    <property type="entry name" value="TRANSCRIPTIONAL REGULATORY PROTEIN TCRX-RELATED"/>
    <property type="match status" value="1"/>
</dbReference>
<dbReference type="EMBL" id="LT985188">
    <property type="protein sequence ID" value="SPD88630.1"/>
    <property type="molecule type" value="Genomic_DNA"/>
</dbReference>
<keyword evidence="2" id="KW-0902">Two-component regulatory system</keyword>
<dbReference type="PROSITE" id="PS50110">
    <property type="entry name" value="RESPONSE_REGULATORY"/>
    <property type="match status" value="1"/>
</dbReference>
<dbReference type="Gene3D" id="3.40.50.2300">
    <property type="match status" value="1"/>
</dbReference>
<dbReference type="Pfam" id="PF00072">
    <property type="entry name" value="Response_reg"/>
    <property type="match status" value="1"/>
</dbReference>
<dbReference type="AlphaFoldDB" id="A0A2N9JKU3"/>
<evidence type="ECO:0000259" key="9">
    <source>
        <dbReference type="PROSITE" id="PS51755"/>
    </source>
</evidence>
<evidence type="ECO:0000256" key="4">
    <source>
        <dbReference type="ARBA" id="ARBA00023125"/>
    </source>
</evidence>
<dbReference type="InterPro" id="IPR001867">
    <property type="entry name" value="OmpR/PhoB-type_DNA-bd"/>
</dbReference>
<sequence>MAAPATVLVVDDEENINYLVASALQLAGLRTLRAATGAAALDLALGESPDAIVLDVMLPDLDGFEVLRRLREAGCRAPVLFLTARTATADRVRGLTAGGDDYIVKPFALEELVARVQLALRRVGGAPTQAGRLQVHDLVLDTEAHRVWRGDVEANLTATEFSLLRLLLVNAGRVVTRAQILDHVWQYDFSGESAIIESFVSTLRRKVDAVEPKLIHTVRGVGYSVREP</sequence>
<dbReference type="SMART" id="SM00448">
    <property type="entry name" value="REC"/>
    <property type="match status" value="1"/>
</dbReference>
<evidence type="ECO:0000256" key="7">
    <source>
        <dbReference type="PROSITE-ProRule" id="PRU01091"/>
    </source>
</evidence>
<reference evidence="10 11" key="1">
    <citation type="submission" date="2018-02" db="EMBL/GenBank/DDBJ databases">
        <authorList>
            <person name="Cohen D.B."/>
            <person name="Kent A.D."/>
        </authorList>
    </citation>
    <scope>NUCLEOTIDE SEQUENCE [LARGE SCALE GENOMIC DNA]</scope>
    <source>
        <strain evidence="10">1</strain>
    </source>
</reference>
<proteinExistence type="predicted"/>
<dbReference type="InterPro" id="IPR039420">
    <property type="entry name" value="WalR-like"/>
</dbReference>
<organism evidence="10 11">
    <name type="scientific">Micropruina glycogenica</name>
    <dbReference type="NCBI Taxonomy" id="75385"/>
    <lineage>
        <taxon>Bacteria</taxon>
        <taxon>Bacillati</taxon>
        <taxon>Actinomycetota</taxon>
        <taxon>Actinomycetes</taxon>
        <taxon>Propionibacteriales</taxon>
        <taxon>Nocardioidaceae</taxon>
        <taxon>Micropruina</taxon>
    </lineage>
</organism>
<dbReference type="GO" id="GO:0006355">
    <property type="term" value="P:regulation of DNA-templated transcription"/>
    <property type="evidence" value="ECO:0007669"/>
    <property type="project" value="InterPro"/>
</dbReference>
<dbReference type="Gene3D" id="1.10.10.10">
    <property type="entry name" value="Winged helix-like DNA-binding domain superfamily/Winged helix DNA-binding domain"/>
    <property type="match status" value="1"/>
</dbReference>
<dbReference type="SUPFAM" id="SSF46894">
    <property type="entry name" value="C-terminal effector domain of the bipartite response regulators"/>
    <property type="match status" value="1"/>
</dbReference>
<accession>A0A2N9JKU3</accession>
<dbReference type="Proteomes" id="UP000238164">
    <property type="component" value="Chromosome 1"/>
</dbReference>
<dbReference type="FunFam" id="1.10.10.10:FF:000005">
    <property type="entry name" value="Two-component system response regulator"/>
    <property type="match status" value="1"/>
</dbReference>
<evidence type="ECO:0000259" key="8">
    <source>
        <dbReference type="PROSITE" id="PS50110"/>
    </source>
</evidence>
<dbReference type="InterPro" id="IPR001789">
    <property type="entry name" value="Sig_transdc_resp-reg_receiver"/>
</dbReference>
<feature type="domain" description="Response regulatory" evidence="8">
    <location>
        <begin position="6"/>
        <end position="120"/>
    </location>
</feature>